<sequence length="715" mass="80227">MHCNKESGSEDAERLFEVLQLYEQQILNLTASIESQNEEHARIEATLVDLVHNKIGSGSSSPLVLENSVTSTRNGEFSLNVGKVQEEIEATRQSLQKAQKNEELAGTALTRIANFIMHSDEKYKHYLDGLRKLVQSFQNVWNMSEKHNTKLKVKFKINPGENPLNRSTWSFGDAQPQRSLPEEKLAPYYVEVNRTVDPLLNCMTAILDSLQMKSKLCLINRRCLEETHQRVKSQLFKQRDVLKDVRHTVNNMEAAILNLQLANNAQKAIREKLQHELAELDNSSSLNESIVATKETILRLSMEIEVLQQVLESTSTSTQTAQSVERETVDVANSQTLEFEHVTSTVERVRRAVAALEEEKVKLQAQIEASRDNTQQQLQETEDEVRKVKELYEEEHEIKEAQKLLETETESLAMSLDEARKRVTVLRAQLESKANQKAMLQDGKLATEESVKKVQSECVRACNNIIEIHRRTSLLRQEEEKTSRDFEYITSLQSQTVHSTLPRTLTCQLEAGGHRAEENLRQVVALRDRSLFTKARREHRHNVVAMSSPCICSETFNSVNGAGANMNVVQRSASSTKTQRSLRSTSASAPVALTSSSKHSLDDHVSPCTAERESRERAMLIYTEEPPSGMTSQIVVGGKSYSVAHPCSSPTSPPVTSLRGSSSETRCPAILPANEAAITPLPESPSPLNGKGKTEGSPVIERINLRLQEILNRTY</sequence>
<dbReference type="Proteomes" id="UP000031737">
    <property type="component" value="Unassembled WGS sequence"/>
</dbReference>
<evidence type="ECO:0000256" key="2">
    <source>
        <dbReference type="SAM" id="MobiDB-lite"/>
    </source>
</evidence>
<evidence type="ECO:0000313" key="4">
    <source>
        <dbReference type="Proteomes" id="UP000031737"/>
    </source>
</evidence>
<dbReference type="OrthoDB" id="242123at2759"/>
<reference evidence="3 4" key="1">
    <citation type="submission" date="2013-07" db="EMBL/GenBank/DDBJ databases">
        <authorList>
            <person name="Stoco P.H."/>
            <person name="Wagner G."/>
            <person name="Gerber A."/>
            <person name="Zaha A."/>
            <person name="Thompson C."/>
            <person name="Bartholomeu D.C."/>
            <person name="Luckemeyer D.D."/>
            <person name="Bahia D."/>
            <person name="Loreto E."/>
            <person name="Prestes E.B."/>
            <person name="Lima F.M."/>
            <person name="Rodrigues-Luiz G."/>
            <person name="Vallejo G.A."/>
            <person name="Filho J.F."/>
            <person name="Monteiro K.M."/>
            <person name="Tyler K.M."/>
            <person name="de Almeida L.G."/>
            <person name="Ortiz M.F."/>
            <person name="Siervo M.A."/>
            <person name="de Moraes M.H."/>
            <person name="Cunha O.L."/>
            <person name="Mendonca-Neto R."/>
            <person name="Silva R."/>
            <person name="Teixeira S.M."/>
            <person name="Murta S.M."/>
            <person name="Sincero T.C."/>
            <person name="Mendes T.A."/>
            <person name="Urmenyi T.P."/>
            <person name="Silva V.G."/>
            <person name="da Rocha W.D."/>
            <person name="Andersson B."/>
            <person name="Romanha A.J."/>
            <person name="Steindel M."/>
            <person name="de Vasconcelos A.T."/>
            <person name="Grisard E.C."/>
        </authorList>
    </citation>
    <scope>NUCLEOTIDE SEQUENCE [LARGE SCALE GENOMIC DNA]</scope>
    <source>
        <strain evidence="3 4">SC58</strain>
    </source>
</reference>
<gene>
    <name evidence="3" type="ORF">TRSC58_03716</name>
</gene>
<feature type="region of interest" description="Disordered" evidence="2">
    <location>
        <begin position="570"/>
        <end position="613"/>
    </location>
</feature>
<comment type="caution">
    <text evidence="3">The sequence shown here is derived from an EMBL/GenBank/DDBJ whole genome shotgun (WGS) entry which is preliminary data.</text>
</comment>
<evidence type="ECO:0000313" key="3">
    <source>
        <dbReference type="EMBL" id="ESL08578.1"/>
    </source>
</evidence>
<feature type="coiled-coil region" evidence="1">
    <location>
        <begin position="339"/>
        <end position="436"/>
    </location>
</feature>
<dbReference type="VEuPathDB" id="TriTrypDB:TRSC58_03716"/>
<dbReference type="AlphaFoldDB" id="A0A061IZM8"/>
<feature type="compositionally biased region" description="Polar residues" evidence="2">
    <location>
        <begin position="570"/>
        <end position="598"/>
    </location>
</feature>
<organism evidence="3 4">
    <name type="scientific">Trypanosoma rangeli SC58</name>
    <dbReference type="NCBI Taxonomy" id="429131"/>
    <lineage>
        <taxon>Eukaryota</taxon>
        <taxon>Discoba</taxon>
        <taxon>Euglenozoa</taxon>
        <taxon>Kinetoplastea</taxon>
        <taxon>Metakinetoplastina</taxon>
        <taxon>Trypanosomatida</taxon>
        <taxon>Trypanosomatidae</taxon>
        <taxon>Trypanosoma</taxon>
        <taxon>Herpetosoma</taxon>
    </lineage>
</organism>
<keyword evidence="4" id="KW-1185">Reference proteome</keyword>
<protein>
    <submittedName>
        <fullName evidence="3">Uncharacterized protein</fullName>
    </submittedName>
</protein>
<accession>A0A061IZM8</accession>
<dbReference type="EMBL" id="AUPL01003716">
    <property type="protein sequence ID" value="ESL08578.1"/>
    <property type="molecule type" value="Genomic_DNA"/>
</dbReference>
<feature type="compositionally biased region" description="Basic and acidic residues" evidence="2">
    <location>
        <begin position="599"/>
        <end position="613"/>
    </location>
</feature>
<name>A0A061IZM8_TRYRA</name>
<keyword evidence="1" id="KW-0175">Coiled coil</keyword>
<evidence type="ECO:0000256" key="1">
    <source>
        <dbReference type="SAM" id="Coils"/>
    </source>
</evidence>
<proteinExistence type="predicted"/>